<keyword evidence="4" id="KW-1185">Reference proteome</keyword>
<feature type="domain" description="Response regulatory" evidence="2">
    <location>
        <begin position="5"/>
        <end position="117"/>
    </location>
</feature>
<reference evidence="3 4" key="1">
    <citation type="submission" date="2016-11" db="EMBL/GenBank/DDBJ databases">
        <authorList>
            <person name="Jaros S."/>
            <person name="Januszkiewicz K."/>
            <person name="Wedrychowicz H."/>
        </authorList>
    </citation>
    <scope>NUCLEOTIDE SEQUENCE [LARGE SCALE GENOMIC DNA]</scope>
    <source>
        <strain evidence="3 4">DSM 5091</strain>
    </source>
</reference>
<sequence length="117" mass="12994">MSEQSILLFDSSLEKVSSTRFLLQLANYRVAVVRSGEEAFNWLVSRANSSSQASLLVINDHSQSLSLLDLLPQLKQQGVAVPMLSVLRDEIRFSGEDAEFVLCRPENLLGQVRALTT</sequence>
<dbReference type="EMBL" id="FQZT01000003">
    <property type="protein sequence ID" value="SHI88494.1"/>
    <property type="molecule type" value="Genomic_DNA"/>
</dbReference>
<evidence type="ECO:0000259" key="2">
    <source>
        <dbReference type="PROSITE" id="PS50110"/>
    </source>
</evidence>
<dbReference type="AlphaFoldDB" id="A0A1M6ESJ7"/>
<proteinExistence type="predicted"/>
<name>A0A1M6ESJ7_MALRU</name>
<comment type="caution">
    <text evidence="1">Lacks conserved residue(s) required for the propagation of feature annotation.</text>
</comment>
<organism evidence="3 4">
    <name type="scientific">Malonomonas rubra DSM 5091</name>
    <dbReference type="NCBI Taxonomy" id="1122189"/>
    <lineage>
        <taxon>Bacteria</taxon>
        <taxon>Pseudomonadati</taxon>
        <taxon>Thermodesulfobacteriota</taxon>
        <taxon>Desulfuromonadia</taxon>
        <taxon>Desulfuromonadales</taxon>
        <taxon>Geopsychrobacteraceae</taxon>
        <taxon>Malonomonas</taxon>
    </lineage>
</organism>
<dbReference type="SUPFAM" id="SSF52172">
    <property type="entry name" value="CheY-like"/>
    <property type="match status" value="1"/>
</dbReference>
<dbReference type="InterPro" id="IPR001789">
    <property type="entry name" value="Sig_transdc_resp-reg_receiver"/>
</dbReference>
<dbReference type="Proteomes" id="UP000184171">
    <property type="component" value="Unassembled WGS sequence"/>
</dbReference>
<evidence type="ECO:0000313" key="3">
    <source>
        <dbReference type="EMBL" id="SHI88494.1"/>
    </source>
</evidence>
<dbReference type="STRING" id="1122189.SAMN02745165_01017"/>
<dbReference type="InterPro" id="IPR011006">
    <property type="entry name" value="CheY-like_superfamily"/>
</dbReference>
<dbReference type="GO" id="GO:0000160">
    <property type="term" value="P:phosphorelay signal transduction system"/>
    <property type="evidence" value="ECO:0007669"/>
    <property type="project" value="InterPro"/>
</dbReference>
<accession>A0A1M6ESJ7</accession>
<dbReference type="PROSITE" id="PS50110">
    <property type="entry name" value="RESPONSE_REGULATORY"/>
    <property type="match status" value="1"/>
</dbReference>
<protein>
    <recommendedName>
        <fullName evidence="2">Response regulatory domain-containing protein</fullName>
    </recommendedName>
</protein>
<dbReference type="OrthoDB" id="9960626at2"/>
<gene>
    <name evidence="3" type="ORF">SAMN02745165_01017</name>
</gene>
<dbReference type="RefSeq" id="WP_072906345.1">
    <property type="nucleotide sequence ID" value="NZ_FQZT01000003.1"/>
</dbReference>
<evidence type="ECO:0000313" key="4">
    <source>
        <dbReference type="Proteomes" id="UP000184171"/>
    </source>
</evidence>
<evidence type="ECO:0000256" key="1">
    <source>
        <dbReference type="PROSITE-ProRule" id="PRU00169"/>
    </source>
</evidence>